<reference evidence="1" key="1">
    <citation type="submission" date="2022-04" db="EMBL/GenBank/DDBJ databases">
        <title>Mucilaginibacter sp. RS28 isolated from freshwater.</title>
        <authorList>
            <person name="Ko S.-R."/>
        </authorList>
    </citation>
    <scope>NUCLEOTIDE SEQUENCE</scope>
    <source>
        <strain evidence="1">RS28</strain>
    </source>
</reference>
<dbReference type="AlphaFoldDB" id="A0A9X1X7Y9"/>
<dbReference type="EMBL" id="JALJEJ010000009">
    <property type="protein sequence ID" value="MCJ8211363.1"/>
    <property type="molecule type" value="Genomic_DNA"/>
</dbReference>
<sequence>MSGKSLLIGFFIAVQSFIIAGTHSACAQSGALKVIIIRHGEKPVDGDNLSCAGMNRALKLSAVITQKFGKPDFAYAPAPSTGKATKNVRMLQTLWPLAIKYNLNINTKYAVGQTSALAANLLKRTGTVIVVWEHDNIPAIVTALGITDKKLKWKGENYDDIWIVTIDGKKRTLSKDSEGINPGSTCTF</sequence>
<dbReference type="RefSeq" id="WP_245131907.1">
    <property type="nucleotide sequence ID" value="NZ_JALJEJ010000009.1"/>
</dbReference>
<proteinExistence type="predicted"/>
<evidence type="ECO:0000313" key="1">
    <source>
        <dbReference type="EMBL" id="MCJ8211363.1"/>
    </source>
</evidence>
<gene>
    <name evidence="1" type="ORF">MUY27_16720</name>
</gene>
<dbReference type="Proteomes" id="UP001139450">
    <property type="component" value="Unassembled WGS sequence"/>
</dbReference>
<dbReference type="CDD" id="cd07040">
    <property type="entry name" value="HP"/>
    <property type="match status" value="1"/>
</dbReference>
<protein>
    <submittedName>
        <fullName evidence="1">Histidine phosphatase family protein</fullName>
    </submittedName>
</protein>
<organism evidence="1 2">
    <name type="scientific">Mucilaginibacter straminoryzae</name>
    <dbReference type="NCBI Taxonomy" id="2932774"/>
    <lineage>
        <taxon>Bacteria</taxon>
        <taxon>Pseudomonadati</taxon>
        <taxon>Bacteroidota</taxon>
        <taxon>Sphingobacteriia</taxon>
        <taxon>Sphingobacteriales</taxon>
        <taxon>Sphingobacteriaceae</taxon>
        <taxon>Mucilaginibacter</taxon>
    </lineage>
</organism>
<name>A0A9X1X7Y9_9SPHI</name>
<comment type="caution">
    <text evidence="1">The sequence shown here is derived from an EMBL/GenBank/DDBJ whole genome shotgun (WGS) entry which is preliminary data.</text>
</comment>
<evidence type="ECO:0000313" key="2">
    <source>
        <dbReference type="Proteomes" id="UP001139450"/>
    </source>
</evidence>
<accession>A0A9X1X7Y9</accession>
<keyword evidence="2" id="KW-1185">Reference proteome</keyword>